<comment type="caution">
    <text evidence="1">The sequence shown here is derived from an EMBL/GenBank/DDBJ whole genome shotgun (WGS) entry which is preliminary data.</text>
</comment>
<dbReference type="Proteomes" id="UP000178919">
    <property type="component" value="Unassembled WGS sequence"/>
</dbReference>
<evidence type="ECO:0000313" key="2">
    <source>
        <dbReference type="Proteomes" id="UP000178919"/>
    </source>
</evidence>
<protein>
    <submittedName>
        <fullName evidence="1">Uncharacterized protein</fullName>
    </submittedName>
</protein>
<name>A0A1F6F0H5_9BACT</name>
<dbReference type="AlphaFoldDB" id="A0A1F6F0H5"/>
<reference evidence="1 2" key="1">
    <citation type="journal article" date="2016" name="Nat. Commun.">
        <title>Thousands of microbial genomes shed light on interconnected biogeochemical processes in an aquifer system.</title>
        <authorList>
            <person name="Anantharaman K."/>
            <person name="Brown C.T."/>
            <person name="Hug L.A."/>
            <person name="Sharon I."/>
            <person name="Castelle C.J."/>
            <person name="Probst A.J."/>
            <person name="Thomas B.C."/>
            <person name="Singh A."/>
            <person name="Wilkins M.J."/>
            <person name="Karaoz U."/>
            <person name="Brodie E.L."/>
            <person name="Williams K.H."/>
            <person name="Hubbard S.S."/>
            <person name="Banfield J.F."/>
        </authorList>
    </citation>
    <scope>NUCLEOTIDE SEQUENCE [LARGE SCALE GENOMIC DNA]</scope>
</reference>
<evidence type="ECO:0000313" key="1">
    <source>
        <dbReference type="EMBL" id="OGG79375.1"/>
    </source>
</evidence>
<organism evidence="1 2">
    <name type="scientific">Candidatus Kaiserbacteria bacterium RIFCSPLOWO2_02_FULL_55_12</name>
    <dbReference type="NCBI Taxonomy" id="1798522"/>
    <lineage>
        <taxon>Bacteria</taxon>
        <taxon>Candidatus Kaiseribacteriota</taxon>
    </lineage>
</organism>
<proteinExistence type="predicted"/>
<sequence>MIEGPSPEKKAQRNADAEMFLVQNKDQVLSILEDPDERALVERFSQDLPEVLSVGDGRRLDDILERFETKLFENEKPDTEPDAKRVMVTSDNPGSWNAVKPLIRALEQDSRCKGVINV</sequence>
<accession>A0A1F6F0H5</accession>
<gene>
    <name evidence="1" type="ORF">A3J11_00260</name>
</gene>
<dbReference type="EMBL" id="MFMJ01000017">
    <property type="protein sequence ID" value="OGG79375.1"/>
    <property type="molecule type" value="Genomic_DNA"/>
</dbReference>